<proteinExistence type="predicted"/>
<feature type="compositionally biased region" description="Polar residues" evidence="1">
    <location>
        <begin position="84"/>
        <end position="108"/>
    </location>
</feature>
<gene>
    <name evidence="3" type="ORF">PSHT_08021</name>
</gene>
<comment type="caution">
    <text evidence="3">The sequence shown here is derived from an EMBL/GenBank/DDBJ whole genome shotgun (WGS) entry which is preliminary data.</text>
</comment>
<keyword evidence="2" id="KW-0732">Signal</keyword>
<evidence type="ECO:0000256" key="2">
    <source>
        <dbReference type="SAM" id="SignalP"/>
    </source>
</evidence>
<dbReference type="Proteomes" id="UP000238274">
    <property type="component" value="Unassembled WGS sequence"/>
</dbReference>
<feature type="chain" id="PRO_5015633417" evidence="2">
    <location>
        <begin position="18"/>
        <end position="271"/>
    </location>
</feature>
<sequence>MLLKSILFIEIIQLALPTFGSPLGRTVQSSSAGSIASAHRAQPNHFIKRGEIQEVEAFKAASTPHAGEGIVNEKPTAYKPTLDVTPSSGRATSPNTKSIPSTSTQHASSGKLEDSSTEVMNDILGSGQRFRSNTKTLQDHWLSQIGANYRAHLIRKGFGNERLWIDRSAGPKIAGKTLERATPVPKNFRIDESAKPKIMEKKLERATPVPKSYQIDENAKPKIMEKKLERAEPVDPEFWIDAVAEAELAQMNFDEIAGRTFERAEPLDPST</sequence>
<name>A0A2S4VT18_9BASI</name>
<keyword evidence="4" id="KW-1185">Reference proteome</keyword>
<evidence type="ECO:0000256" key="1">
    <source>
        <dbReference type="SAM" id="MobiDB-lite"/>
    </source>
</evidence>
<dbReference type="EMBL" id="PKSM01000102">
    <property type="protein sequence ID" value="POW12686.1"/>
    <property type="molecule type" value="Genomic_DNA"/>
</dbReference>
<evidence type="ECO:0000313" key="4">
    <source>
        <dbReference type="Proteomes" id="UP000238274"/>
    </source>
</evidence>
<accession>A0A2S4VT18</accession>
<evidence type="ECO:0000313" key="3">
    <source>
        <dbReference type="EMBL" id="POW12686.1"/>
    </source>
</evidence>
<reference evidence="4" key="3">
    <citation type="journal article" date="2018" name="Mol. Plant Microbe Interact.">
        <title>Genome sequence resources for the wheat stripe rust pathogen (Puccinia striiformis f. sp. tritici) and the barley stripe rust pathogen (Puccinia striiformis f. sp. hordei).</title>
        <authorList>
            <person name="Xia C."/>
            <person name="Wang M."/>
            <person name="Yin C."/>
            <person name="Cornejo O.E."/>
            <person name="Hulbert S.H."/>
            <person name="Chen X."/>
        </authorList>
    </citation>
    <scope>NUCLEOTIDE SEQUENCE [LARGE SCALE GENOMIC DNA]</scope>
    <source>
        <strain evidence="4">93TX-2</strain>
    </source>
</reference>
<dbReference type="VEuPathDB" id="FungiDB:PSHT_08021"/>
<organism evidence="3 4">
    <name type="scientific">Puccinia striiformis</name>
    <dbReference type="NCBI Taxonomy" id="27350"/>
    <lineage>
        <taxon>Eukaryota</taxon>
        <taxon>Fungi</taxon>
        <taxon>Dikarya</taxon>
        <taxon>Basidiomycota</taxon>
        <taxon>Pucciniomycotina</taxon>
        <taxon>Pucciniomycetes</taxon>
        <taxon>Pucciniales</taxon>
        <taxon>Pucciniaceae</taxon>
        <taxon>Puccinia</taxon>
    </lineage>
</organism>
<feature type="region of interest" description="Disordered" evidence="1">
    <location>
        <begin position="61"/>
        <end position="116"/>
    </location>
</feature>
<reference evidence="4" key="2">
    <citation type="journal article" date="2018" name="BMC Genomics">
        <title>Genomic insights into host adaptation between the wheat stripe rust pathogen (Puccinia striiformis f. sp. tritici) and the barley stripe rust pathogen (Puccinia striiformis f. sp. hordei).</title>
        <authorList>
            <person name="Xia C."/>
            <person name="Wang M."/>
            <person name="Yin C."/>
            <person name="Cornejo O.E."/>
            <person name="Hulbert S.H."/>
            <person name="Chen X."/>
        </authorList>
    </citation>
    <scope>NUCLEOTIDE SEQUENCE [LARGE SCALE GENOMIC DNA]</scope>
    <source>
        <strain evidence="4">93TX-2</strain>
    </source>
</reference>
<dbReference type="VEuPathDB" id="FungiDB:PSTT_12655"/>
<reference evidence="3 4" key="1">
    <citation type="submission" date="2017-12" db="EMBL/GenBank/DDBJ databases">
        <title>Gene loss provides genomic basis for host adaptation in cereal stripe rust fungi.</title>
        <authorList>
            <person name="Xia C."/>
        </authorList>
    </citation>
    <scope>NUCLEOTIDE SEQUENCE [LARGE SCALE GENOMIC DNA]</scope>
    <source>
        <strain evidence="3 4">93TX-2</strain>
    </source>
</reference>
<feature type="signal peptide" evidence="2">
    <location>
        <begin position="1"/>
        <end position="17"/>
    </location>
</feature>
<protein>
    <submittedName>
        <fullName evidence="3">Uncharacterized protein</fullName>
    </submittedName>
</protein>
<dbReference type="AlphaFoldDB" id="A0A2S4VT18"/>